<evidence type="ECO:0000256" key="6">
    <source>
        <dbReference type="ARBA" id="ARBA00023014"/>
    </source>
</evidence>
<keyword evidence="5" id="KW-0408">Iron</keyword>
<name>A0A1I3BKN0_SELRU</name>
<dbReference type="GO" id="GO:0005886">
    <property type="term" value="C:plasma membrane"/>
    <property type="evidence" value="ECO:0007669"/>
    <property type="project" value="TreeGrafter"/>
</dbReference>
<dbReference type="PANTHER" id="PTHR30176">
    <property type="entry name" value="FERREDOXIN-TYPE PROTEIN NAPH"/>
    <property type="match status" value="1"/>
</dbReference>
<feature type="transmembrane region" description="Helical" evidence="7">
    <location>
        <begin position="60"/>
        <end position="84"/>
    </location>
</feature>
<dbReference type="InterPro" id="IPR017896">
    <property type="entry name" value="4Fe4S_Fe-S-bd"/>
</dbReference>
<sequence>MKYKRKYIRRLIQLAAIGWLLPPVYFLGTVWIGTYISADFLGVGLTDPLSVLEITLAGRAFWPALWLSALPLVVLALLLGRVFCSYICPLNFLLELLPRRQDRQLTLKILPIVILILVLLLSLLLAVPVNNTLSPVFALMRVLLFGWGLELLLVAVAAASALRWGQKIWCRAICPLGAVYGLLGIKRRLFLQVDAAKCVRCGRCRAACSMGTYPGGSSWKEAYICTNCGDCLDVCDKDAIKFIWSGKGKDTLGEGK</sequence>
<protein>
    <submittedName>
        <fullName evidence="9">Ferredoxin-type protein NapH</fullName>
    </submittedName>
</protein>
<keyword evidence="2" id="KW-0004">4Fe-4S</keyword>
<accession>A0A1I3BKN0</accession>
<organism evidence="9 10">
    <name type="scientific">Selenomonas ruminantium</name>
    <dbReference type="NCBI Taxonomy" id="971"/>
    <lineage>
        <taxon>Bacteria</taxon>
        <taxon>Bacillati</taxon>
        <taxon>Bacillota</taxon>
        <taxon>Negativicutes</taxon>
        <taxon>Selenomonadales</taxon>
        <taxon>Selenomonadaceae</taxon>
        <taxon>Selenomonas</taxon>
    </lineage>
</organism>
<dbReference type="RefSeq" id="WP_075441346.1">
    <property type="nucleotide sequence ID" value="NZ_FOQK01000001.1"/>
</dbReference>
<feature type="transmembrane region" description="Helical" evidence="7">
    <location>
        <begin position="12"/>
        <end position="36"/>
    </location>
</feature>
<feature type="domain" description="4Fe-4S ferredoxin-type" evidence="8">
    <location>
        <begin position="189"/>
        <end position="218"/>
    </location>
</feature>
<feature type="domain" description="4Fe-4S ferredoxin-type" evidence="8">
    <location>
        <begin position="225"/>
        <end position="245"/>
    </location>
</feature>
<evidence type="ECO:0000313" key="9">
    <source>
        <dbReference type="EMBL" id="SFH62813.1"/>
    </source>
</evidence>
<keyword evidence="1" id="KW-0813">Transport</keyword>
<dbReference type="SUPFAM" id="SSF54862">
    <property type="entry name" value="4Fe-4S ferredoxins"/>
    <property type="match status" value="1"/>
</dbReference>
<reference evidence="9 10" key="1">
    <citation type="submission" date="2016-10" db="EMBL/GenBank/DDBJ databases">
        <authorList>
            <person name="de Groot N.N."/>
        </authorList>
    </citation>
    <scope>NUCLEOTIDE SEQUENCE [LARGE SCALE GENOMIC DNA]</scope>
    <source>
        <strain evidence="9 10">Z108</strain>
    </source>
</reference>
<keyword evidence="7" id="KW-0812">Transmembrane</keyword>
<evidence type="ECO:0000256" key="4">
    <source>
        <dbReference type="ARBA" id="ARBA00022982"/>
    </source>
</evidence>
<feature type="transmembrane region" description="Helical" evidence="7">
    <location>
        <begin position="105"/>
        <end position="127"/>
    </location>
</feature>
<keyword evidence="6" id="KW-0411">Iron-sulfur</keyword>
<dbReference type="AlphaFoldDB" id="A0A1I3BKN0"/>
<evidence type="ECO:0000256" key="7">
    <source>
        <dbReference type="SAM" id="Phobius"/>
    </source>
</evidence>
<proteinExistence type="predicted"/>
<dbReference type="EMBL" id="FOQK01000001">
    <property type="protein sequence ID" value="SFH62813.1"/>
    <property type="molecule type" value="Genomic_DNA"/>
</dbReference>
<feature type="transmembrane region" description="Helical" evidence="7">
    <location>
        <begin position="139"/>
        <end position="162"/>
    </location>
</feature>
<evidence type="ECO:0000313" key="10">
    <source>
        <dbReference type="Proteomes" id="UP000183639"/>
    </source>
</evidence>
<keyword evidence="3" id="KW-0479">Metal-binding</keyword>
<dbReference type="OrthoDB" id="9806398at2"/>
<dbReference type="PROSITE" id="PS51379">
    <property type="entry name" value="4FE4S_FER_2"/>
    <property type="match status" value="2"/>
</dbReference>
<gene>
    <name evidence="9" type="ORF">SAMN04487861_10146</name>
</gene>
<dbReference type="GO" id="GO:0046872">
    <property type="term" value="F:metal ion binding"/>
    <property type="evidence" value="ECO:0007669"/>
    <property type="project" value="UniProtKB-KW"/>
</dbReference>
<dbReference type="Proteomes" id="UP000183639">
    <property type="component" value="Unassembled WGS sequence"/>
</dbReference>
<dbReference type="GO" id="GO:0051539">
    <property type="term" value="F:4 iron, 4 sulfur cluster binding"/>
    <property type="evidence" value="ECO:0007669"/>
    <property type="project" value="UniProtKB-KW"/>
</dbReference>
<keyword evidence="4" id="KW-0249">Electron transport</keyword>
<dbReference type="InterPro" id="IPR051684">
    <property type="entry name" value="Electron_Trans/Redox"/>
</dbReference>
<evidence type="ECO:0000256" key="1">
    <source>
        <dbReference type="ARBA" id="ARBA00022448"/>
    </source>
</evidence>
<evidence type="ECO:0000259" key="8">
    <source>
        <dbReference type="PROSITE" id="PS51379"/>
    </source>
</evidence>
<dbReference type="Gene3D" id="3.30.70.20">
    <property type="match status" value="1"/>
</dbReference>
<evidence type="ECO:0000256" key="3">
    <source>
        <dbReference type="ARBA" id="ARBA00022723"/>
    </source>
</evidence>
<dbReference type="PANTHER" id="PTHR30176:SF3">
    <property type="entry name" value="FERREDOXIN-TYPE PROTEIN NAPH"/>
    <property type="match status" value="1"/>
</dbReference>
<evidence type="ECO:0000256" key="2">
    <source>
        <dbReference type="ARBA" id="ARBA00022485"/>
    </source>
</evidence>
<keyword evidence="7" id="KW-0472">Membrane</keyword>
<keyword evidence="7" id="KW-1133">Transmembrane helix</keyword>
<evidence type="ECO:0000256" key="5">
    <source>
        <dbReference type="ARBA" id="ARBA00023004"/>
    </source>
</evidence>
<dbReference type="Pfam" id="PF12801">
    <property type="entry name" value="Fer4_5"/>
    <property type="match status" value="2"/>
</dbReference>